<evidence type="ECO:0000313" key="2">
    <source>
        <dbReference type="EMBL" id="SUZ85117.1"/>
    </source>
</evidence>
<dbReference type="SUPFAM" id="SSF74863">
    <property type="entry name" value="Thiol:disulfide interchange protein DsbD, N-terminal domain (DsbD-alpha)"/>
    <property type="match status" value="1"/>
</dbReference>
<dbReference type="Pfam" id="PF11412">
    <property type="entry name" value="DsbD_N"/>
    <property type="match status" value="1"/>
</dbReference>
<dbReference type="EMBL" id="UINC01001621">
    <property type="protein sequence ID" value="SUZ85117.1"/>
    <property type="molecule type" value="Genomic_DNA"/>
</dbReference>
<dbReference type="PANTHER" id="PTHR32234">
    <property type="entry name" value="THIOL:DISULFIDE INTERCHANGE PROTEIN DSBD"/>
    <property type="match status" value="1"/>
</dbReference>
<reference evidence="2" key="1">
    <citation type="submission" date="2018-05" db="EMBL/GenBank/DDBJ databases">
        <authorList>
            <person name="Lanie J.A."/>
            <person name="Ng W.-L."/>
            <person name="Kazmierczak K.M."/>
            <person name="Andrzejewski T.M."/>
            <person name="Davidsen T.M."/>
            <person name="Wayne K.J."/>
            <person name="Tettelin H."/>
            <person name="Glass J.I."/>
            <person name="Rusch D."/>
            <person name="Podicherti R."/>
            <person name="Tsui H.-C.T."/>
            <person name="Winkler M.E."/>
        </authorList>
    </citation>
    <scope>NUCLEOTIDE SEQUENCE</scope>
</reference>
<organism evidence="2">
    <name type="scientific">marine metagenome</name>
    <dbReference type="NCBI Taxonomy" id="408172"/>
    <lineage>
        <taxon>unclassified sequences</taxon>
        <taxon>metagenomes</taxon>
        <taxon>ecological metagenomes</taxon>
    </lineage>
</organism>
<dbReference type="GO" id="GO:0015035">
    <property type="term" value="F:protein-disulfide reductase activity"/>
    <property type="evidence" value="ECO:0007669"/>
    <property type="project" value="TreeGrafter"/>
</dbReference>
<dbReference type="Gene3D" id="2.60.40.1250">
    <property type="entry name" value="Thiol:disulfide interchange protein DsbD, N-terminal domain"/>
    <property type="match status" value="1"/>
</dbReference>
<name>A0A381R5K0_9ZZZZ</name>
<dbReference type="GO" id="GO:0045454">
    <property type="term" value="P:cell redox homeostasis"/>
    <property type="evidence" value="ECO:0007669"/>
    <property type="project" value="TreeGrafter"/>
</dbReference>
<evidence type="ECO:0000259" key="1">
    <source>
        <dbReference type="Pfam" id="PF11412"/>
    </source>
</evidence>
<accession>A0A381R5K0</accession>
<feature type="domain" description="Thiol:disulfide interchange protein DsbD N-terminal" evidence="1">
    <location>
        <begin position="23"/>
        <end position="131"/>
    </location>
</feature>
<dbReference type="AlphaFoldDB" id="A0A381R5K0"/>
<protein>
    <recommendedName>
        <fullName evidence="1">Thiol:disulfide interchange protein DsbD N-terminal domain-containing protein</fullName>
    </recommendedName>
</protein>
<dbReference type="InterPro" id="IPR028250">
    <property type="entry name" value="DsbDN"/>
</dbReference>
<gene>
    <name evidence="2" type="ORF">METZ01_LOCUS37971</name>
</gene>
<proteinExistence type="predicted"/>
<sequence length="141" mass="16509">MPTISAKDRLNKGAENLFFVDKEIPPPDEVFKFYARLDGGKILLNWDIEKDCYLYLDKFSFLDKNLNTYFKASFPEGEILEDEYFGKVKVFYDEVEVTLNIGKVFEKKIIATYQGCNQKGYCYSPIKKFIVIKEKQLKVNN</sequence>
<dbReference type="PANTHER" id="PTHR32234:SF0">
    <property type="entry name" value="THIOL:DISULFIDE INTERCHANGE PROTEIN DSBD"/>
    <property type="match status" value="1"/>
</dbReference>
<dbReference type="InterPro" id="IPR036929">
    <property type="entry name" value="DsbDN_sf"/>
</dbReference>